<proteinExistence type="predicted"/>
<dbReference type="EMBL" id="QZAJ01000260">
    <property type="protein sequence ID" value="THW12865.1"/>
    <property type="molecule type" value="Genomic_DNA"/>
</dbReference>
<dbReference type="Proteomes" id="UP000308014">
    <property type="component" value="Unassembled WGS sequence"/>
</dbReference>
<reference evidence="1 2" key="1">
    <citation type="submission" date="2018-10" db="EMBL/GenBank/DDBJ databases">
        <title>Fifty Aureobasidium pullulans genomes reveal a recombining polyextremotolerant generalist.</title>
        <authorList>
            <person name="Gostincar C."/>
            <person name="Turk M."/>
            <person name="Zajc J."/>
            <person name="Gunde-Cimerman N."/>
        </authorList>
    </citation>
    <scope>NUCLEOTIDE SEQUENCE [LARGE SCALE GENOMIC DNA]</scope>
    <source>
        <strain evidence="1 2">EXF-11318</strain>
    </source>
</reference>
<accession>A0A4S8VM19</accession>
<dbReference type="AlphaFoldDB" id="A0A4S8VM19"/>
<comment type="caution">
    <text evidence="1">The sequence shown here is derived from an EMBL/GenBank/DDBJ whole genome shotgun (WGS) entry which is preliminary data.</text>
</comment>
<gene>
    <name evidence="1" type="ORF">D6D24_06360</name>
</gene>
<evidence type="ECO:0000313" key="2">
    <source>
        <dbReference type="Proteomes" id="UP000308014"/>
    </source>
</evidence>
<sequence length="61" mass="7027">MMELDLFLSPLVGKSANLNGNSVLLLSYGERELRYRYASRKQSFARLVSRRETAHVKNIRA</sequence>
<organism evidence="1 2">
    <name type="scientific">Aureobasidium pullulans</name>
    <name type="common">Black yeast</name>
    <name type="synonym">Pullularia pullulans</name>
    <dbReference type="NCBI Taxonomy" id="5580"/>
    <lineage>
        <taxon>Eukaryota</taxon>
        <taxon>Fungi</taxon>
        <taxon>Dikarya</taxon>
        <taxon>Ascomycota</taxon>
        <taxon>Pezizomycotina</taxon>
        <taxon>Dothideomycetes</taxon>
        <taxon>Dothideomycetidae</taxon>
        <taxon>Dothideales</taxon>
        <taxon>Saccotheciaceae</taxon>
        <taxon>Aureobasidium</taxon>
    </lineage>
</organism>
<name>A0A4S8VM19_AURPU</name>
<evidence type="ECO:0000313" key="1">
    <source>
        <dbReference type="EMBL" id="THW12865.1"/>
    </source>
</evidence>
<protein>
    <submittedName>
        <fullName evidence="1">Uncharacterized protein</fullName>
    </submittedName>
</protein>